<dbReference type="Gene3D" id="2.70.98.10">
    <property type="match status" value="1"/>
</dbReference>
<keyword evidence="2" id="KW-1185">Reference proteome</keyword>
<protein>
    <recommendedName>
        <fullName evidence="3">Aldose 1-epimerase</fullName>
    </recommendedName>
</protein>
<dbReference type="InterPro" id="IPR027839">
    <property type="entry name" value="DUF4432"/>
</dbReference>
<dbReference type="InterPro" id="IPR014718">
    <property type="entry name" value="GH-type_carb-bd"/>
</dbReference>
<dbReference type="OrthoDB" id="9791280at2"/>
<gene>
    <name evidence="1" type="ORF">Krac_5926</name>
</gene>
<evidence type="ECO:0000313" key="2">
    <source>
        <dbReference type="Proteomes" id="UP000004508"/>
    </source>
</evidence>
<name>D6TX85_KTERA</name>
<proteinExistence type="predicted"/>
<dbReference type="eggNOG" id="COG2017">
    <property type="taxonomic scope" value="Bacteria"/>
</dbReference>
<dbReference type="InParanoid" id="D6TX85"/>
<organism evidence="1 2">
    <name type="scientific">Ktedonobacter racemifer DSM 44963</name>
    <dbReference type="NCBI Taxonomy" id="485913"/>
    <lineage>
        <taxon>Bacteria</taxon>
        <taxon>Bacillati</taxon>
        <taxon>Chloroflexota</taxon>
        <taxon>Ktedonobacteria</taxon>
        <taxon>Ktedonobacterales</taxon>
        <taxon>Ktedonobacteraceae</taxon>
        <taxon>Ktedonobacter</taxon>
    </lineage>
</organism>
<reference evidence="1 2" key="1">
    <citation type="journal article" date="2011" name="Stand. Genomic Sci.">
        <title>Non-contiguous finished genome sequence and contextual data of the filamentous soil bacterium Ktedonobacter racemifer type strain (SOSP1-21).</title>
        <authorList>
            <person name="Chang Y.J."/>
            <person name="Land M."/>
            <person name="Hauser L."/>
            <person name="Chertkov O."/>
            <person name="Del Rio T.G."/>
            <person name="Nolan M."/>
            <person name="Copeland A."/>
            <person name="Tice H."/>
            <person name="Cheng J.F."/>
            <person name="Lucas S."/>
            <person name="Han C."/>
            <person name="Goodwin L."/>
            <person name="Pitluck S."/>
            <person name="Ivanova N."/>
            <person name="Ovchinikova G."/>
            <person name="Pati A."/>
            <person name="Chen A."/>
            <person name="Palaniappan K."/>
            <person name="Mavromatis K."/>
            <person name="Liolios K."/>
            <person name="Brettin T."/>
            <person name="Fiebig A."/>
            <person name="Rohde M."/>
            <person name="Abt B."/>
            <person name="Goker M."/>
            <person name="Detter J.C."/>
            <person name="Woyke T."/>
            <person name="Bristow J."/>
            <person name="Eisen J.A."/>
            <person name="Markowitz V."/>
            <person name="Hugenholtz P."/>
            <person name="Kyrpides N.C."/>
            <person name="Klenk H.P."/>
            <person name="Lapidus A."/>
        </authorList>
    </citation>
    <scope>NUCLEOTIDE SEQUENCE [LARGE SCALE GENOMIC DNA]</scope>
    <source>
        <strain evidence="2">DSM 44963</strain>
    </source>
</reference>
<dbReference type="RefSeq" id="WP_007916608.1">
    <property type="nucleotide sequence ID" value="NZ_ADVG01000003.1"/>
</dbReference>
<dbReference type="EMBL" id="ADVG01000003">
    <property type="protein sequence ID" value="EFH84818.1"/>
    <property type="molecule type" value="Genomic_DNA"/>
</dbReference>
<evidence type="ECO:0000313" key="1">
    <source>
        <dbReference type="EMBL" id="EFH84818.1"/>
    </source>
</evidence>
<accession>D6TX85</accession>
<dbReference type="AlphaFoldDB" id="D6TX85"/>
<dbReference type="Pfam" id="PF14486">
    <property type="entry name" value="DUF4432"/>
    <property type="match status" value="1"/>
</dbReference>
<sequence>MTLGYGVSTIADLRQRVGNLRQLAGYQRVLLQEGRGHGNEVLLVRNGTGLSFQISISRAFDLGLCELYGVPVSWLSATGPVAPHFYEKDGREWNRGFEGGLLATCGLTYMGKPNMDQGEALGLHGRVSFIPAELLRSEAVQTSDAYELIFQGRVRQSSAVGENITLTRTIRTAMGTNRISIVDEVTNEAFTPIDHMILYHFNLGFPLISETCRIFIPEARTRRWIQGDGPVTAWDRFQEPSDAAPTVLLHEGIRGEHGWIEVSVENKIRWNEQEKTLRASIRYLREACPFLTQWKNAARGEYVLGFEPGNTSTEGRALHREQGTLPQLQPQETRRYEFVLDFSLRDC</sequence>
<dbReference type="GO" id="GO:0030246">
    <property type="term" value="F:carbohydrate binding"/>
    <property type="evidence" value="ECO:0007669"/>
    <property type="project" value="InterPro"/>
</dbReference>
<dbReference type="Proteomes" id="UP000004508">
    <property type="component" value="Unassembled WGS sequence"/>
</dbReference>
<comment type="caution">
    <text evidence="1">The sequence shown here is derived from an EMBL/GenBank/DDBJ whole genome shotgun (WGS) entry which is preliminary data.</text>
</comment>
<evidence type="ECO:0008006" key="3">
    <source>
        <dbReference type="Google" id="ProtNLM"/>
    </source>
</evidence>
<dbReference type="STRING" id="485913.Krac_5926"/>
<dbReference type="CDD" id="cd09023">
    <property type="entry name" value="Aldose_epim_Ec_c4013"/>
    <property type="match status" value="1"/>
</dbReference>